<name>A0AAD7K772_9AGAR</name>
<evidence type="ECO:0000256" key="1">
    <source>
        <dbReference type="SAM" id="MobiDB-lite"/>
    </source>
</evidence>
<dbReference type="AlphaFoldDB" id="A0AAD7K772"/>
<evidence type="ECO:0000313" key="3">
    <source>
        <dbReference type="Proteomes" id="UP001215598"/>
    </source>
</evidence>
<accession>A0AAD7K772</accession>
<feature type="region of interest" description="Disordered" evidence="1">
    <location>
        <begin position="56"/>
        <end position="109"/>
    </location>
</feature>
<reference evidence="2" key="1">
    <citation type="submission" date="2023-03" db="EMBL/GenBank/DDBJ databases">
        <title>Massive genome expansion in bonnet fungi (Mycena s.s.) driven by repeated elements and novel gene families across ecological guilds.</title>
        <authorList>
            <consortium name="Lawrence Berkeley National Laboratory"/>
            <person name="Harder C.B."/>
            <person name="Miyauchi S."/>
            <person name="Viragh M."/>
            <person name="Kuo A."/>
            <person name="Thoen E."/>
            <person name="Andreopoulos B."/>
            <person name="Lu D."/>
            <person name="Skrede I."/>
            <person name="Drula E."/>
            <person name="Henrissat B."/>
            <person name="Morin E."/>
            <person name="Kohler A."/>
            <person name="Barry K."/>
            <person name="LaButti K."/>
            <person name="Morin E."/>
            <person name="Salamov A."/>
            <person name="Lipzen A."/>
            <person name="Mereny Z."/>
            <person name="Hegedus B."/>
            <person name="Baldrian P."/>
            <person name="Stursova M."/>
            <person name="Weitz H."/>
            <person name="Taylor A."/>
            <person name="Grigoriev I.V."/>
            <person name="Nagy L.G."/>
            <person name="Martin F."/>
            <person name="Kauserud H."/>
        </authorList>
    </citation>
    <scope>NUCLEOTIDE SEQUENCE</scope>
    <source>
        <strain evidence="2">CBHHK182m</strain>
    </source>
</reference>
<dbReference type="Proteomes" id="UP001215598">
    <property type="component" value="Unassembled WGS sequence"/>
</dbReference>
<protein>
    <submittedName>
        <fullName evidence="2">Uncharacterized protein</fullName>
    </submittedName>
</protein>
<evidence type="ECO:0000313" key="2">
    <source>
        <dbReference type="EMBL" id="KAJ7779644.1"/>
    </source>
</evidence>
<keyword evidence="3" id="KW-1185">Reference proteome</keyword>
<comment type="caution">
    <text evidence="2">The sequence shown here is derived from an EMBL/GenBank/DDBJ whole genome shotgun (WGS) entry which is preliminary data.</text>
</comment>
<gene>
    <name evidence="2" type="ORF">B0H16DRAFT_1448095</name>
</gene>
<dbReference type="EMBL" id="JARKIB010000005">
    <property type="protein sequence ID" value="KAJ7779644.1"/>
    <property type="molecule type" value="Genomic_DNA"/>
</dbReference>
<proteinExistence type="predicted"/>
<organism evidence="2 3">
    <name type="scientific">Mycena metata</name>
    <dbReference type="NCBI Taxonomy" id="1033252"/>
    <lineage>
        <taxon>Eukaryota</taxon>
        <taxon>Fungi</taxon>
        <taxon>Dikarya</taxon>
        <taxon>Basidiomycota</taxon>
        <taxon>Agaricomycotina</taxon>
        <taxon>Agaricomycetes</taxon>
        <taxon>Agaricomycetidae</taxon>
        <taxon>Agaricales</taxon>
        <taxon>Marasmiineae</taxon>
        <taxon>Mycenaceae</taxon>
        <taxon>Mycena</taxon>
    </lineage>
</organism>
<feature type="compositionally biased region" description="Basic and acidic residues" evidence="1">
    <location>
        <begin position="84"/>
        <end position="103"/>
    </location>
</feature>
<sequence>MHSSRKYRFQIPSERNSMEWRSRVLGSVRLNLENLQKEEKKERIIDVEALNLHPDGGQLGYSREQYSAGPAPMNSVLGPSRRWSKGDVPRTDNFEMRSGESSKKQRRGTRYSTRMLVYVTGGVDSRGWFDV</sequence>